<protein>
    <submittedName>
        <fullName evidence="4">HD-GYP domain-containing protein</fullName>
    </submittedName>
</protein>
<comment type="caution">
    <text evidence="4">The sequence shown here is derived from an EMBL/GenBank/DDBJ whole genome shotgun (WGS) entry which is preliminary data.</text>
</comment>
<dbReference type="InterPro" id="IPR037522">
    <property type="entry name" value="HD_GYP_dom"/>
</dbReference>
<dbReference type="InterPro" id="IPR006675">
    <property type="entry name" value="HDIG_dom"/>
</dbReference>
<evidence type="ECO:0000259" key="2">
    <source>
        <dbReference type="PROSITE" id="PS51831"/>
    </source>
</evidence>
<dbReference type="Proteomes" id="UP000621436">
    <property type="component" value="Unassembled WGS sequence"/>
</dbReference>
<dbReference type="CDD" id="cd00077">
    <property type="entry name" value="HDc"/>
    <property type="match status" value="1"/>
</dbReference>
<feature type="domain" description="HD-GYP" evidence="3">
    <location>
        <begin position="114"/>
        <end position="310"/>
    </location>
</feature>
<feature type="coiled-coil region" evidence="1">
    <location>
        <begin position="64"/>
        <end position="126"/>
    </location>
</feature>
<dbReference type="PROSITE" id="PS51832">
    <property type="entry name" value="HD_GYP"/>
    <property type="match status" value="1"/>
</dbReference>
<dbReference type="NCBIfam" id="TIGR00277">
    <property type="entry name" value="HDIG"/>
    <property type="match status" value="1"/>
</dbReference>
<organism evidence="4 5">
    <name type="scientific">Halonatronomonas betaini</name>
    <dbReference type="NCBI Taxonomy" id="2778430"/>
    <lineage>
        <taxon>Bacteria</taxon>
        <taxon>Bacillati</taxon>
        <taxon>Bacillota</taxon>
        <taxon>Clostridia</taxon>
        <taxon>Halanaerobiales</taxon>
        <taxon>Halarsenatibacteraceae</taxon>
        <taxon>Halonatronomonas</taxon>
    </lineage>
</organism>
<dbReference type="Pfam" id="PF13487">
    <property type="entry name" value="HD_5"/>
    <property type="match status" value="1"/>
</dbReference>
<accession>A0A931F6W8</accession>
<dbReference type="PANTHER" id="PTHR43155">
    <property type="entry name" value="CYCLIC DI-GMP PHOSPHODIESTERASE PA4108-RELATED"/>
    <property type="match status" value="1"/>
</dbReference>
<evidence type="ECO:0000313" key="4">
    <source>
        <dbReference type="EMBL" id="MBF8437365.1"/>
    </source>
</evidence>
<dbReference type="InterPro" id="IPR006674">
    <property type="entry name" value="HD_domain"/>
</dbReference>
<proteinExistence type="predicted"/>
<feature type="domain" description="HD" evidence="2">
    <location>
        <begin position="136"/>
        <end position="259"/>
    </location>
</feature>
<dbReference type="EMBL" id="JADPIE010000005">
    <property type="protein sequence ID" value="MBF8437365.1"/>
    <property type="molecule type" value="Genomic_DNA"/>
</dbReference>
<sequence>MQLEGREIKKIDIKNVLPGMQLARAIQGEYGGVLIPEDTLINSNNIKKLSQLDQDYVYIYTDELEDIEHGIDEKEEIKEDYSRKVNETEELFDKINFQGNLEKESINDLQREAEFLSEELEVVDLLNVVRTADKYTYHHSLNVSILANKFGKWLGLDEADIEMLTQAGLLHDIGKTKIPDEILNKADELSDQEYQWIKRHSKYGYNMLKDSESIPAKVAEAVLTHHERYDGSGYPDGLKGQEIPLFGRILAIVDTFDAITAERNYQKKSSPFKAIKVFVKEDSTHFDHKLKTVFTENIPNLFLQERVLLSDGQEGRVVFINPRHPERPVVEVADRHIDLYREDELEIIEILN</sequence>
<dbReference type="SUPFAM" id="SSF109604">
    <property type="entry name" value="HD-domain/PDEase-like"/>
    <property type="match status" value="1"/>
</dbReference>
<keyword evidence="1" id="KW-0175">Coiled coil</keyword>
<dbReference type="PANTHER" id="PTHR43155:SF2">
    <property type="entry name" value="CYCLIC DI-GMP PHOSPHODIESTERASE PA4108"/>
    <property type="match status" value="1"/>
</dbReference>
<evidence type="ECO:0000256" key="1">
    <source>
        <dbReference type="SAM" id="Coils"/>
    </source>
</evidence>
<dbReference type="Gene3D" id="1.10.3210.10">
    <property type="entry name" value="Hypothetical protein af1432"/>
    <property type="match status" value="1"/>
</dbReference>
<evidence type="ECO:0000259" key="3">
    <source>
        <dbReference type="PROSITE" id="PS51832"/>
    </source>
</evidence>
<gene>
    <name evidence="4" type="ORF">I0Q91_09760</name>
</gene>
<dbReference type="InterPro" id="IPR003607">
    <property type="entry name" value="HD/PDEase_dom"/>
</dbReference>
<name>A0A931F6W8_9FIRM</name>
<dbReference type="SMART" id="SM00471">
    <property type="entry name" value="HDc"/>
    <property type="match status" value="1"/>
</dbReference>
<dbReference type="RefSeq" id="WP_270454338.1">
    <property type="nucleotide sequence ID" value="NZ_JADPIE010000005.1"/>
</dbReference>
<dbReference type="AlphaFoldDB" id="A0A931F6W8"/>
<dbReference type="PROSITE" id="PS51831">
    <property type="entry name" value="HD"/>
    <property type="match status" value="1"/>
</dbReference>
<evidence type="ECO:0000313" key="5">
    <source>
        <dbReference type="Proteomes" id="UP000621436"/>
    </source>
</evidence>
<reference evidence="4" key="1">
    <citation type="submission" date="2020-11" db="EMBL/GenBank/DDBJ databases">
        <title>Halonatronomonas betainensis gen. nov., sp. nov. a novel haloalkaliphilic representative of the family Halanaerobiacae capable of betaine degradation.</title>
        <authorList>
            <person name="Boltyanskaya Y."/>
            <person name="Kevbrin V."/>
            <person name="Detkova E."/>
            <person name="Grouzdev D.S."/>
            <person name="Koziaeva V."/>
            <person name="Zhilina T."/>
        </authorList>
    </citation>
    <scope>NUCLEOTIDE SEQUENCE</scope>
    <source>
        <strain evidence="4">Z-7014</strain>
    </source>
</reference>
<keyword evidence="5" id="KW-1185">Reference proteome</keyword>